<accession>A0A3R8G911</accession>
<feature type="region of interest" description="Disordered" evidence="1">
    <location>
        <begin position="690"/>
        <end position="709"/>
    </location>
</feature>
<dbReference type="VEuPathDB" id="ToxoDB:TGCAST_263120"/>
<protein>
    <submittedName>
        <fullName evidence="3">Putative transmembrane protein</fullName>
    </submittedName>
</protein>
<feature type="region of interest" description="Disordered" evidence="1">
    <location>
        <begin position="167"/>
        <end position="208"/>
    </location>
</feature>
<evidence type="ECO:0000313" key="3">
    <source>
        <dbReference type="EMBL" id="RQX71526.1"/>
    </source>
</evidence>
<dbReference type="AlphaFoldDB" id="A0A3R8G911"/>
<feature type="compositionally biased region" description="Basic and acidic residues" evidence="1">
    <location>
        <begin position="401"/>
        <end position="424"/>
    </location>
</feature>
<evidence type="ECO:0000256" key="2">
    <source>
        <dbReference type="SAM" id="SignalP"/>
    </source>
</evidence>
<reference evidence="3 4" key="1">
    <citation type="submission" date="2017-10" db="EMBL/GenBank/DDBJ databases">
        <authorList>
            <person name="Sibley D."/>
            <person name="Venepally P."/>
            <person name="Karamycheva S."/>
            <person name="Hadjithomas M."/>
            <person name="Khan A."/>
            <person name="Brunk B."/>
            <person name="Roos D."/>
            <person name="Caler E."/>
            <person name="Lorenzi H."/>
        </authorList>
    </citation>
    <scope>NUCLEOTIDE SEQUENCE [LARGE SCALE GENOMIC DNA]</scope>
    <source>
        <strain evidence="3 4">CAST</strain>
    </source>
</reference>
<sequence length="895" mass="96924">MGRHGFGICFFFSSFFFLFFSHLRSLQVSAGVRLRSFSGRNVEVLPLSPLRWTQALLPSSLARGVAVRVHAAPECVAFAECPAWITEKGTTDQAQSGLSPLSPFPSASSSFSSSLRSSPSSPSSPSSSSSSFSSSSSVLFSSVATAVHRPGDLLAAVESLCREANSHVSSDEFSTRPRASMSSFLPPLHASTSLGGSRGPERKGRRNEQGCIFGNRSLFASRMHVSETERVTRRGNVTPTDHLPQRLSFGASSSPPLPFSAFFLRASASPLSRPAVRFLPPASSSFSSSRLFSSTASSSAQNAAGEKRETGDEGEEDVRWRGQVRYADPLRDALEGRETAAEREQATLFSNDVFFEFCGSLGDDESLQEAADKALRRKKTMRRHFDDMLAYGRRLCAKQSAKREEEASASDAKGELSGEKSGDRDEQEDEAPLGERGRVHAGREERGEGRGRVSRHKAGSEKDGGRPASRREGEGLSEKIRRIGGEVQAESQNRKREEQAGDQGGEQEETQVSSDSHHPGTRRNSGAQRGKELKGVPFRTSEKNCREQGKTESSASPHLTDASSSSFSSSGPSSSHNAFGTWFEVHEAQVGHFMKRTRARAWGEKLRIGDKDVTLVSEAWGRSPSAQAKREQGERTSRQKPALRLPEVDEKAGDGGVLFDDEDDQDLPDIVQSPNRAAWLEETWIEGGDSYTRSSSSASSSSSSSSSSSQCLDGLDFFGAAGGWRSCRHTAEEVDSAMDAMVEETEGSARRELFDAFDEISEKDEAIKQLLDSRPRRQTRAACGVFGESEETANGEATAADLAQGDNSLWVEKEGLVWGEGGATEAGCPLNADSKAEDASCWQSCCGEEEGQEGRARGRVDENHSVDPKSGGVDVWQIVAQATETERPDSGFWES</sequence>
<keyword evidence="3" id="KW-0472">Membrane</keyword>
<feature type="region of interest" description="Disordered" evidence="1">
    <location>
        <begin position="852"/>
        <end position="873"/>
    </location>
</feature>
<feature type="region of interest" description="Disordered" evidence="1">
    <location>
        <begin position="619"/>
        <end position="673"/>
    </location>
</feature>
<feature type="compositionally biased region" description="Low complexity" evidence="1">
    <location>
        <begin position="563"/>
        <end position="575"/>
    </location>
</feature>
<dbReference type="Proteomes" id="UP000284452">
    <property type="component" value="Unassembled WGS sequence"/>
</dbReference>
<dbReference type="EMBL" id="AHIV02001058">
    <property type="protein sequence ID" value="RQX71526.1"/>
    <property type="molecule type" value="Genomic_DNA"/>
</dbReference>
<feature type="compositionally biased region" description="Low complexity" evidence="1">
    <location>
        <begin position="694"/>
        <end position="709"/>
    </location>
</feature>
<evidence type="ECO:0000256" key="1">
    <source>
        <dbReference type="SAM" id="MobiDB-lite"/>
    </source>
</evidence>
<proteinExistence type="predicted"/>
<evidence type="ECO:0000313" key="4">
    <source>
        <dbReference type="Proteomes" id="UP000284452"/>
    </source>
</evidence>
<gene>
    <name evidence="3" type="ORF">TGCAST_263120</name>
</gene>
<feature type="compositionally biased region" description="Basic and acidic residues" evidence="1">
    <location>
        <begin position="628"/>
        <end position="637"/>
    </location>
</feature>
<organism evidence="3 4">
    <name type="scientific">Toxoplasma gondii CAST</name>
    <dbReference type="NCBI Taxonomy" id="943122"/>
    <lineage>
        <taxon>Eukaryota</taxon>
        <taxon>Sar</taxon>
        <taxon>Alveolata</taxon>
        <taxon>Apicomplexa</taxon>
        <taxon>Conoidasida</taxon>
        <taxon>Coccidia</taxon>
        <taxon>Eucoccidiorida</taxon>
        <taxon>Eimeriorina</taxon>
        <taxon>Sarcocystidae</taxon>
        <taxon>Toxoplasma</taxon>
    </lineage>
</organism>
<keyword evidence="2" id="KW-0732">Signal</keyword>
<comment type="caution">
    <text evidence="3">The sequence shown here is derived from an EMBL/GenBank/DDBJ whole genome shotgun (WGS) entry which is preliminary data.</text>
</comment>
<feature type="region of interest" description="Disordered" evidence="1">
    <location>
        <begin position="400"/>
        <end position="578"/>
    </location>
</feature>
<feature type="compositionally biased region" description="Basic and acidic residues" evidence="1">
    <location>
        <begin position="199"/>
        <end position="208"/>
    </location>
</feature>
<feature type="signal peptide" evidence="2">
    <location>
        <begin position="1"/>
        <end position="25"/>
    </location>
</feature>
<dbReference type="SMR" id="A0A3R8G911"/>
<feature type="compositionally biased region" description="Basic and acidic residues" evidence="1">
    <location>
        <begin position="852"/>
        <end position="867"/>
    </location>
</feature>
<feature type="compositionally biased region" description="Basic and acidic residues" evidence="1">
    <location>
        <begin position="458"/>
        <end position="484"/>
    </location>
</feature>
<feature type="compositionally biased region" description="Basic and acidic residues" evidence="1">
    <location>
        <begin position="529"/>
        <end position="550"/>
    </location>
</feature>
<keyword evidence="3" id="KW-0812">Transmembrane</keyword>
<feature type="chain" id="PRO_5018706310" evidence="2">
    <location>
        <begin position="26"/>
        <end position="895"/>
    </location>
</feature>
<feature type="region of interest" description="Disordered" evidence="1">
    <location>
        <begin position="297"/>
        <end position="319"/>
    </location>
</feature>
<name>A0A3R8G911_TOXGO</name>
<feature type="compositionally biased region" description="Basic and acidic residues" evidence="1">
    <location>
        <begin position="433"/>
        <end position="451"/>
    </location>
</feature>